<dbReference type="PROSITE" id="PS50309">
    <property type="entry name" value="DC"/>
    <property type="match status" value="1"/>
</dbReference>
<proteinExistence type="predicted"/>
<organism evidence="4 5">
    <name type="scientific">Trichuris muris</name>
    <name type="common">Mouse whipworm</name>
    <dbReference type="NCBI Taxonomy" id="70415"/>
    <lineage>
        <taxon>Eukaryota</taxon>
        <taxon>Metazoa</taxon>
        <taxon>Ecdysozoa</taxon>
        <taxon>Nematoda</taxon>
        <taxon>Enoplea</taxon>
        <taxon>Dorylaimia</taxon>
        <taxon>Trichinellida</taxon>
        <taxon>Trichuridae</taxon>
        <taxon>Trichuris</taxon>
    </lineage>
</organism>
<protein>
    <submittedName>
        <fullName evidence="5">Doublecortin domain-containing protein</fullName>
    </submittedName>
</protein>
<dbReference type="GO" id="GO:0007417">
    <property type="term" value="P:central nervous system development"/>
    <property type="evidence" value="ECO:0007669"/>
    <property type="project" value="UniProtKB-ARBA"/>
</dbReference>
<keyword evidence="2" id="KW-0677">Repeat</keyword>
<keyword evidence="4" id="KW-1185">Reference proteome</keyword>
<keyword evidence="1" id="KW-0597">Phosphoprotein</keyword>
<dbReference type="PANTHER" id="PTHR23004">
    <property type="entry name" value="DOUBLECORTIN DOMAIN CONTAINING 2"/>
    <property type="match status" value="1"/>
</dbReference>
<dbReference type="CDD" id="cd16109">
    <property type="entry name" value="DCX1"/>
    <property type="match status" value="1"/>
</dbReference>
<evidence type="ECO:0000256" key="2">
    <source>
        <dbReference type="ARBA" id="ARBA00022737"/>
    </source>
</evidence>
<evidence type="ECO:0000313" key="5">
    <source>
        <dbReference type="WBParaSite" id="TMUE_1000005274.1"/>
    </source>
</evidence>
<dbReference type="FunFam" id="3.10.20.230:FF:000001">
    <property type="entry name" value="serine/threonine-protein kinase DCLK1 isoform X1"/>
    <property type="match status" value="1"/>
</dbReference>
<sequence>MRFQRTGIETGGSAVTPNRRYPRAKKVRFYRNGDRFFKGDWYPLPSDRFRSFDALLEDLNRVLSDLVNLPHGVRYVFSLDGQKRIQEVSELDDGESYVCSGNESFKKIDYQARAGLVLRIQVELQGCLLDNGFAMELSRGESFVIC</sequence>
<dbReference type="InterPro" id="IPR036572">
    <property type="entry name" value="Doublecortin_dom_sf"/>
</dbReference>
<dbReference type="Proteomes" id="UP000046395">
    <property type="component" value="Unassembled WGS sequence"/>
</dbReference>
<evidence type="ECO:0000313" key="4">
    <source>
        <dbReference type="Proteomes" id="UP000046395"/>
    </source>
</evidence>
<dbReference type="SMART" id="SM00537">
    <property type="entry name" value="DCX"/>
    <property type="match status" value="1"/>
</dbReference>
<dbReference type="SUPFAM" id="SSF89837">
    <property type="entry name" value="Doublecortin (DC)"/>
    <property type="match status" value="1"/>
</dbReference>
<dbReference type="InterPro" id="IPR003533">
    <property type="entry name" value="Doublecortin_dom"/>
</dbReference>
<dbReference type="PANTHER" id="PTHR23004:SF23">
    <property type="entry name" value="DOUBLECORTIN DOMAIN-CONTAINING PROTEIN"/>
    <property type="match status" value="1"/>
</dbReference>
<dbReference type="STRING" id="70415.A0A5S6QDL5"/>
<dbReference type="Pfam" id="PF03607">
    <property type="entry name" value="DCX"/>
    <property type="match status" value="1"/>
</dbReference>
<dbReference type="GO" id="GO:0005874">
    <property type="term" value="C:microtubule"/>
    <property type="evidence" value="ECO:0007669"/>
    <property type="project" value="TreeGrafter"/>
</dbReference>
<evidence type="ECO:0000256" key="1">
    <source>
        <dbReference type="ARBA" id="ARBA00022553"/>
    </source>
</evidence>
<dbReference type="WBParaSite" id="TMUE_1000005274.1">
    <property type="protein sequence ID" value="TMUE_1000005274.1"/>
    <property type="gene ID" value="WBGene00299242"/>
</dbReference>
<dbReference type="AlphaFoldDB" id="A0A5S6QDL5"/>
<evidence type="ECO:0000259" key="3">
    <source>
        <dbReference type="PROSITE" id="PS50309"/>
    </source>
</evidence>
<accession>A0A5S6QDL5</accession>
<dbReference type="GO" id="GO:0005815">
    <property type="term" value="C:microtubule organizing center"/>
    <property type="evidence" value="ECO:0007669"/>
    <property type="project" value="TreeGrafter"/>
</dbReference>
<dbReference type="Gene3D" id="3.10.20.230">
    <property type="entry name" value="Doublecortin domain"/>
    <property type="match status" value="1"/>
</dbReference>
<dbReference type="GO" id="GO:0035556">
    <property type="term" value="P:intracellular signal transduction"/>
    <property type="evidence" value="ECO:0007669"/>
    <property type="project" value="InterPro"/>
</dbReference>
<reference evidence="5" key="1">
    <citation type="submission" date="2019-12" db="UniProtKB">
        <authorList>
            <consortium name="WormBaseParasite"/>
        </authorList>
    </citation>
    <scope>IDENTIFICATION</scope>
</reference>
<name>A0A5S6QDL5_TRIMR</name>
<feature type="domain" description="Doublecortin" evidence="3">
    <location>
        <begin position="25"/>
        <end position="111"/>
    </location>
</feature>